<name>A0A5X9IT14_SALEB</name>
<dbReference type="InterPro" id="IPR011604">
    <property type="entry name" value="PDDEXK-like_dom_sf"/>
</dbReference>
<feature type="region of interest" description="Disordered" evidence="1">
    <location>
        <begin position="51"/>
        <end position="175"/>
    </location>
</feature>
<gene>
    <name evidence="2" type="ORF">EWG50_23470</name>
</gene>
<reference evidence="2" key="1">
    <citation type="submission" date="2019-02" db="EMBL/GenBank/DDBJ databases">
        <authorList>
            <person name="Ashton P.M."/>
            <person name="Dallman T."/>
            <person name="Nair S."/>
            <person name="De Pinna E."/>
            <person name="Peters T."/>
            <person name="Grant K."/>
        </authorList>
    </citation>
    <scope>NUCLEOTIDE SEQUENCE</scope>
    <source>
        <strain evidence="2">445961</strain>
    </source>
</reference>
<feature type="non-terminal residue" evidence="2">
    <location>
        <position position="1"/>
    </location>
</feature>
<evidence type="ECO:0000256" key="1">
    <source>
        <dbReference type="SAM" id="MobiDB-lite"/>
    </source>
</evidence>
<evidence type="ECO:0000313" key="2">
    <source>
        <dbReference type="EMBL" id="ECB3293047.1"/>
    </source>
</evidence>
<accession>A0A5X9IT14</accession>
<dbReference type="EMBL" id="AAHXFM010000066">
    <property type="protein sequence ID" value="ECB3293047.1"/>
    <property type="molecule type" value="Genomic_DNA"/>
</dbReference>
<protein>
    <submittedName>
        <fullName evidence="2">Exodeoxyribonuclease 8</fullName>
    </submittedName>
</protein>
<organism evidence="2">
    <name type="scientific">Salmonella enterica subsp. enterica serovar Java</name>
    <dbReference type="NCBI Taxonomy" id="224729"/>
    <lineage>
        <taxon>Bacteria</taxon>
        <taxon>Pseudomonadati</taxon>
        <taxon>Pseudomonadota</taxon>
        <taxon>Gammaproteobacteria</taxon>
        <taxon>Enterobacterales</taxon>
        <taxon>Enterobacteriaceae</taxon>
        <taxon>Salmonella</taxon>
    </lineage>
</organism>
<proteinExistence type="predicted"/>
<feature type="compositionally biased region" description="Polar residues" evidence="1">
    <location>
        <begin position="128"/>
        <end position="137"/>
    </location>
</feature>
<feature type="compositionally biased region" description="Basic and acidic residues" evidence="1">
    <location>
        <begin position="113"/>
        <end position="127"/>
    </location>
</feature>
<sequence length="303" mass="33318">QPLENEPPVSQTEAGYQKIRAELHEARKNIPPKNPVDVGKQLAAARGEYVEDISDPNDPRWVHNNYSASNQGEKEDVVQEEKQPAAEPEAVTRNADGTFDVSALFPPPSNQTEKTEARTERDGETPKESNQQETAGDTGQEITTDGGSGTGGDEAGEAADPVENGNFTVPDDIQPGIYYDIPNEAYHAGQGVSKSQLDDIVDTPAIYLWRKNAPVDTEKTKSLDTGTVFHCRVLEPEEFSKRFIIAPEFNRRTSAGKEEEKTFLEECARTGITVLTAEEGRKIEFMYQSVMALTECIAGEVDQ</sequence>
<comment type="caution">
    <text evidence="2">The sequence shown here is derived from an EMBL/GenBank/DDBJ whole genome shotgun (WGS) entry which is preliminary data.</text>
</comment>
<dbReference type="AlphaFoldDB" id="A0A5X9IT14"/>
<feature type="compositionally biased region" description="Basic and acidic residues" evidence="1">
    <location>
        <begin position="72"/>
        <end position="84"/>
    </location>
</feature>
<dbReference type="Gene3D" id="3.90.320.10">
    <property type="match status" value="1"/>
</dbReference>